<evidence type="ECO:0000256" key="5">
    <source>
        <dbReference type="HAMAP-Rule" id="MF_00362"/>
    </source>
</evidence>
<dbReference type="CDD" id="cd05797">
    <property type="entry name" value="Ribosomal_L10"/>
    <property type="match status" value="1"/>
</dbReference>
<name>A0A2H0WQG9_9BACT</name>
<gene>
    <name evidence="5 6" type="primary">rplJ</name>
    <name evidence="6" type="ORF">COT65_00455</name>
</gene>
<proteinExistence type="inferred from homology"/>
<dbReference type="GO" id="GO:0015934">
    <property type="term" value="C:large ribosomal subunit"/>
    <property type="evidence" value="ECO:0007669"/>
    <property type="project" value="InterPro"/>
</dbReference>
<evidence type="ECO:0000256" key="4">
    <source>
        <dbReference type="ARBA" id="ARBA00035202"/>
    </source>
</evidence>
<comment type="similarity">
    <text evidence="1 5">Belongs to the universal ribosomal protein uL10 family.</text>
</comment>
<accession>A0A2H0WQG9</accession>
<dbReference type="Proteomes" id="UP000230033">
    <property type="component" value="Unassembled WGS sequence"/>
</dbReference>
<dbReference type="Gene3D" id="6.10.250.290">
    <property type="match status" value="1"/>
</dbReference>
<keyword evidence="5" id="KW-0694">RNA-binding</keyword>
<keyword evidence="3 5" id="KW-0687">Ribonucleoprotein</keyword>
<dbReference type="AlphaFoldDB" id="A0A2H0WQG9"/>
<evidence type="ECO:0000256" key="1">
    <source>
        <dbReference type="ARBA" id="ARBA00008889"/>
    </source>
</evidence>
<dbReference type="GO" id="GO:0070180">
    <property type="term" value="F:large ribosomal subunit rRNA binding"/>
    <property type="evidence" value="ECO:0007669"/>
    <property type="project" value="UniProtKB-UniRule"/>
</dbReference>
<dbReference type="PANTHER" id="PTHR11560">
    <property type="entry name" value="39S RIBOSOMAL PROTEIN L10, MITOCHONDRIAL"/>
    <property type="match status" value="1"/>
</dbReference>
<dbReference type="EMBL" id="PEZJ01000006">
    <property type="protein sequence ID" value="PIS14149.1"/>
    <property type="molecule type" value="Genomic_DNA"/>
</dbReference>
<keyword evidence="5" id="KW-0699">rRNA-binding</keyword>
<sequence length="170" mass="18648">MARSKNITVVQSITEDLKKAKALVLADYKGLNVAQMSELRGNVKKAGGDFAVTKNTLLRLAVKNSQFSILNSQFDFTGPTATLFAFADDPAPIKAFVDFARQNELPKIKFGIWNGEPISVDRIKQLANLPGIKELHTQLATKLQSPLAGLVFGLNWNLQKLVIILKGVKN</sequence>
<evidence type="ECO:0000313" key="7">
    <source>
        <dbReference type="Proteomes" id="UP000230033"/>
    </source>
</evidence>
<comment type="function">
    <text evidence="5">Forms part of the ribosomal stalk, playing a central role in the interaction of the ribosome with GTP-bound translation factors.</text>
</comment>
<dbReference type="InterPro" id="IPR043141">
    <property type="entry name" value="Ribosomal_uL10-like_sf"/>
</dbReference>
<dbReference type="InterPro" id="IPR047865">
    <property type="entry name" value="Ribosomal_uL10_bac_type"/>
</dbReference>
<keyword evidence="2 5" id="KW-0689">Ribosomal protein</keyword>
<comment type="caution">
    <text evidence="6">The sequence shown here is derived from an EMBL/GenBank/DDBJ whole genome shotgun (WGS) entry which is preliminary data.</text>
</comment>
<dbReference type="PROSITE" id="PS01109">
    <property type="entry name" value="RIBOSOMAL_L10"/>
    <property type="match status" value="1"/>
</dbReference>
<dbReference type="Gene3D" id="3.30.70.1730">
    <property type="match status" value="1"/>
</dbReference>
<dbReference type="SUPFAM" id="SSF160369">
    <property type="entry name" value="Ribosomal protein L10-like"/>
    <property type="match status" value="1"/>
</dbReference>
<dbReference type="InterPro" id="IPR022973">
    <property type="entry name" value="Ribosomal_uL10_bac"/>
</dbReference>
<evidence type="ECO:0000256" key="2">
    <source>
        <dbReference type="ARBA" id="ARBA00022980"/>
    </source>
</evidence>
<reference evidence="7" key="1">
    <citation type="submission" date="2017-09" db="EMBL/GenBank/DDBJ databases">
        <title>Depth-based differentiation of microbial function through sediment-hosted aquifers and enrichment of novel symbionts in the deep terrestrial subsurface.</title>
        <authorList>
            <person name="Probst A.J."/>
            <person name="Ladd B."/>
            <person name="Jarett J.K."/>
            <person name="Geller-Mcgrath D.E."/>
            <person name="Sieber C.M.K."/>
            <person name="Emerson J.B."/>
            <person name="Anantharaman K."/>
            <person name="Thomas B.C."/>
            <person name="Malmstrom R."/>
            <person name="Stieglmeier M."/>
            <person name="Klingl A."/>
            <person name="Woyke T."/>
            <person name="Ryan C.M."/>
            <person name="Banfield J.F."/>
        </authorList>
    </citation>
    <scope>NUCLEOTIDE SEQUENCE [LARGE SCALE GENOMIC DNA]</scope>
</reference>
<dbReference type="GO" id="GO:0003735">
    <property type="term" value="F:structural constituent of ribosome"/>
    <property type="evidence" value="ECO:0007669"/>
    <property type="project" value="InterPro"/>
</dbReference>
<dbReference type="Pfam" id="PF00466">
    <property type="entry name" value="Ribosomal_L10"/>
    <property type="match status" value="1"/>
</dbReference>
<dbReference type="HAMAP" id="MF_00362">
    <property type="entry name" value="Ribosomal_uL10"/>
    <property type="match status" value="1"/>
</dbReference>
<dbReference type="GO" id="GO:0006412">
    <property type="term" value="P:translation"/>
    <property type="evidence" value="ECO:0007669"/>
    <property type="project" value="UniProtKB-UniRule"/>
</dbReference>
<comment type="subunit">
    <text evidence="5">Part of the ribosomal stalk of the 50S ribosomal subunit. The N-terminus interacts with L11 and the large rRNA to form the base of the stalk. The C-terminus forms an elongated spine to which L12 dimers bind in a sequential fashion forming a multimeric L10(L12)X complex.</text>
</comment>
<dbReference type="NCBIfam" id="NF000955">
    <property type="entry name" value="PRK00099.1-1"/>
    <property type="match status" value="1"/>
</dbReference>
<dbReference type="InterPro" id="IPR001790">
    <property type="entry name" value="Ribosomal_uL10"/>
</dbReference>
<dbReference type="InterPro" id="IPR002363">
    <property type="entry name" value="Ribosomal_uL10_CS_bac"/>
</dbReference>
<evidence type="ECO:0000256" key="3">
    <source>
        <dbReference type="ARBA" id="ARBA00023274"/>
    </source>
</evidence>
<organism evidence="6 7">
    <name type="scientific">Candidatus Shapirobacteria bacterium CG09_land_8_20_14_0_10_47_13</name>
    <dbReference type="NCBI Taxonomy" id="1974481"/>
    <lineage>
        <taxon>Bacteria</taxon>
        <taxon>Candidatus Shapironibacteriota</taxon>
    </lineage>
</organism>
<evidence type="ECO:0000313" key="6">
    <source>
        <dbReference type="EMBL" id="PIS14149.1"/>
    </source>
</evidence>
<protein>
    <recommendedName>
        <fullName evidence="4 5">Large ribosomal subunit protein uL10</fullName>
    </recommendedName>
</protein>